<dbReference type="eggNOG" id="COG0517">
    <property type="taxonomic scope" value="Bacteria"/>
</dbReference>
<dbReference type="InterPro" id="IPR000644">
    <property type="entry name" value="CBS_dom"/>
</dbReference>
<dbReference type="PROSITE" id="PS51371">
    <property type="entry name" value="CBS"/>
    <property type="match status" value="2"/>
</dbReference>
<feature type="domain" description="CBS" evidence="3">
    <location>
        <begin position="8"/>
        <end position="64"/>
    </location>
</feature>
<dbReference type="PANTHER" id="PTHR43080:SF29">
    <property type="entry name" value="OS02G0818000 PROTEIN"/>
    <property type="match status" value="1"/>
</dbReference>
<reference evidence="4 5" key="2">
    <citation type="journal article" date="2010" name="Stand. Genomic Sci.">
        <title>Complete genome sequence of Nakamurella multipartita type strain (Y-104).</title>
        <authorList>
            <person name="Tice H."/>
            <person name="Mayilraj S."/>
            <person name="Sims D."/>
            <person name="Lapidus A."/>
            <person name="Nolan M."/>
            <person name="Lucas S."/>
            <person name="Glavina Del Rio T."/>
            <person name="Copeland A."/>
            <person name="Cheng J.F."/>
            <person name="Meincke L."/>
            <person name="Bruce D."/>
            <person name="Goodwin L."/>
            <person name="Pitluck S."/>
            <person name="Ivanova N."/>
            <person name="Mavromatis K."/>
            <person name="Ovchinnikova G."/>
            <person name="Pati A."/>
            <person name="Chen A."/>
            <person name="Palaniappan K."/>
            <person name="Land M."/>
            <person name="Hauser L."/>
            <person name="Chang Y.J."/>
            <person name="Jeffries C.D."/>
            <person name="Detter J.C."/>
            <person name="Brettin T."/>
            <person name="Rohde M."/>
            <person name="Goker M."/>
            <person name="Bristow J."/>
            <person name="Eisen J.A."/>
            <person name="Markowitz V."/>
            <person name="Hugenholtz P."/>
            <person name="Kyrpides N.C."/>
            <person name="Klenk H.P."/>
            <person name="Chen F."/>
        </authorList>
    </citation>
    <scope>NUCLEOTIDE SEQUENCE [LARGE SCALE GENOMIC DNA]</scope>
    <source>
        <strain evidence="5">ATCC 700099 / DSM 44233 / CIP 104796 / JCM 9543 / NBRC 105858 / Y-104</strain>
    </source>
</reference>
<dbReference type="InParanoid" id="C8XGK6"/>
<dbReference type="Gene3D" id="3.10.580.10">
    <property type="entry name" value="CBS-domain"/>
    <property type="match status" value="1"/>
</dbReference>
<dbReference type="STRING" id="479431.Namu_1799"/>
<dbReference type="KEGG" id="nml:Namu_1799"/>
<dbReference type="SUPFAM" id="SSF54631">
    <property type="entry name" value="CBS-domain pair"/>
    <property type="match status" value="1"/>
</dbReference>
<protein>
    <submittedName>
        <fullName evidence="4">Putative signal transduction protein with CBS domains</fullName>
    </submittedName>
</protein>
<proteinExistence type="predicted"/>
<evidence type="ECO:0000259" key="3">
    <source>
        <dbReference type="PROSITE" id="PS51371"/>
    </source>
</evidence>
<evidence type="ECO:0000256" key="2">
    <source>
        <dbReference type="PROSITE-ProRule" id="PRU00703"/>
    </source>
</evidence>
<name>C8XGK6_NAKMY</name>
<dbReference type="Pfam" id="PF00571">
    <property type="entry name" value="CBS"/>
    <property type="match status" value="2"/>
</dbReference>
<dbReference type="Proteomes" id="UP000002218">
    <property type="component" value="Chromosome"/>
</dbReference>
<dbReference type="InterPro" id="IPR051257">
    <property type="entry name" value="Diverse_CBS-Domain"/>
</dbReference>
<evidence type="ECO:0000256" key="1">
    <source>
        <dbReference type="ARBA" id="ARBA00023122"/>
    </source>
</evidence>
<dbReference type="EMBL" id="CP001737">
    <property type="protein sequence ID" value="ACV78189.1"/>
    <property type="molecule type" value="Genomic_DNA"/>
</dbReference>
<dbReference type="HOGENOM" id="CLU_040681_1_0_11"/>
<dbReference type="PANTHER" id="PTHR43080">
    <property type="entry name" value="CBS DOMAIN-CONTAINING PROTEIN CBSX3, MITOCHONDRIAL"/>
    <property type="match status" value="1"/>
</dbReference>
<dbReference type="InterPro" id="IPR046342">
    <property type="entry name" value="CBS_dom_sf"/>
</dbReference>
<evidence type="ECO:0000313" key="5">
    <source>
        <dbReference type="Proteomes" id="UP000002218"/>
    </source>
</evidence>
<keyword evidence="5" id="KW-1185">Reference proteome</keyword>
<reference evidence="5" key="1">
    <citation type="submission" date="2009-09" db="EMBL/GenBank/DDBJ databases">
        <title>The complete genome of Nakamurella multipartita DSM 44233.</title>
        <authorList>
            <consortium name="US DOE Joint Genome Institute (JGI-PGF)"/>
            <person name="Lucas S."/>
            <person name="Copeland A."/>
            <person name="Lapidus A."/>
            <person name="Glavina del Rio T."/>
            <person name="Dalin E."/>
            <person name="Tice H."/>
            <person name="Bruce D."/>
            <person name="Goodwin L."/>
            <person name="Pitluck S."/>
            <person name="Kyrpides N."/>
            <person name="Mavromatis K."/>
            <person name="Ivanova N."/>
            <person name="Ovchinnikova G."/>
            <person name="Sims D."/>
            <person name="Meincke L."/>
            <person name="Brettin T."/>
            <person name="Detter J.C."/>
            <person name="Han C."/>
            <person name="Larimer F."/>
            <person name="Land M."/>
            <person name="Hauser L."/>
            <person name="Markowitz V."/>
            <person name="Cheng J.-F."/>
            <person name="Hugenholtz P."/>
            <person name="Woyke T."/>
            <person name="Wu D."/>
            <person name="Klenk H.-P."/>
            <person name="Eisen J.A."/>
        </authorList>
    </citation>
    <scope>NUCLEOTIDE SEQUENCE [LARGE SCALE GENOMIC DNA]</scope>
    <source>
        <strain evidence="5">ATCC 700099 / DSM 44233 / CIP 104796 / JCM 9543 / NBRC 105858 / Y-104</strain>
    </source>
</reference>
<organism evidence="4 5">
    <name type="scientific">Nakamurella multipartita (strain ATCC 700099 / DSM 44233 / CIP 104796 / JCM 9543 / NBRC 105858 / Y-104)</name>
    <name type="common">Microsphaera multipartita</name>
    <dbReference type="NCBI Taxonomy" id="479431"/>
    <lineage>
        <taxon>Bacteria</taxon>
        <taxon>Bacillati</taxon>
        <taxon>Actinomycetota</taxon>
        <taxon>Actinomycetes</taxon>
        <taxon>Nakamurellales</taxon>
        <taxon>Nakamurellaceae</taxon>
        <taxon>Nakamurella</taxon>
    </lineage>
</organism>
<evidence type="ECO:0000313" key="4">
    <source>
        <dbReference type="EMBL" id="ACV78189.1"/>
    </source>
</evidence>
<dbReference type="SMART" id="SM00116">
    <property type="entry name" value="CBS"/>
    <property type="match status" value="2"/>
</dbReference>
<keyword evidence="1 2" id="KW-0129">CBS domain</keyword>
<feature type="domain" description="CBS" evidence="3">
    <location>
        <begin position="81"/>
        <end position="141"/>
    </location>
</feature>
<sequence>MMQARDVMSRPVVTVTPATTAADAARLLCAHGFTALPVVEGDGLVGIVTEADLIDDPGGSLHPRPGRHEAASSELLVRDVMSAPVRSLTKTADVADTAAMMVRDRIRSLPVVDGGRVIGIVTRRDLLRAGLAHIDQDLADEISRQLAQVDTPNRWRVTVEDGVADIEDYGSDVEDRERAARLAAEVPGVAAVRARHQTPDPF</sequence>
<dbReference type="AlphaFoldDB" id="C8XGK6"/>
<accession>C8XGK6</accession>
<dbReference type="RefSeq" id="WP_015747091.1">
    <property type="nucleotide sequence ID" value="NC_013235.1"/>
</dbReference>
<gene>
    <name evidence="4" type="ordered locus">Namu_1799</name>
</gene>